<evidence type="ECO:0000256" key="1">
    <source>
        <dbReference type="SAM" id="SignalP"/>
    </source>
</evidence>
<accession>A0A8H5GUH9</accession>
<dbReference type="Gene3D" id="3.40.50.1820">
    <property type="entry name" value="alpha/beta hydrolase"/>
    <property type="match status" value="1"/>
</dbReference>
<organism evidence="2 3">
    <name type="scientific">Tetrapyrgos nigripes</name>
    <dbReference type="NCBI Taxonomy" id="182062"/>
    <lineage>
        <taxon>Eukaryota</taxon>
        <taxon>Fungi</taxon>
        <taxon>Dikarya</taxon>
        <taxon>Basidiomycota</taxon>
        <taxon>Agaricomycotina</taxon>
        <taxon>Agaricomycetes</taxon>
        <taxon>Agaricomycetidae</taxon>
        <taxon>Agaricales</taxon>
        <taxon>Marasmiineae</taxon>
        <taxon>Marasmiaceae</taxon>
        <taxon>Tetrapyrgos</taxon>
    </lineage>
</organism>
<name>A0A8H5GUH9_9AGAR</name>
<dbReference type="EMBL" id="JAACJM010000009">
    <property type="protein sequence ID" value="KAF5371234.1"/>
    <property type="molecule type" value="Genomic_DNA"/>
</dbReference>
<comment type="caution">
    <text evidence="2">The sequence shown here is derived from an EMBL/GenBank/DDBJ whole genome shotgun (WGS) entry which is preliminary data.</text>
</comment>
<feature type="signal peptide" evidence="1">
    <location>
        <begin position="1"/>
        <end position="28"/>
    </location>
</feature>
<evidence type="ECO:0000313" key="3">
    <source>
        <dbReference type="Proteomes" id="UP000559256"/>
    </source>
</evidence>
<dbReference type="Proteomes" id="UP000559256">
    <property type="component" value="Unassembled WGS sequence"/>
</dbReference>
<reference evidence="2 3" key="1">
    <citation type="journal article" date="2020" name="ISME J.">
        <title>Uncovering the hidden diversity of litter-decomposition mechanisms in mushroom-forming fungi.</title>
        <authorList>
            <person name="Floudas D."/>
            <person name="Bentzer J."/>
            <person name="Ahren D."/>
            <person name="Johansson T."/>
            <person name="Persson P."/>
            <person name="Tunlid A."/>
        </authorList>
    </citation>
    <scope>NUCLEOTIDE SEQUENCE [LARGE SCALE GENOMIC DNA]</scope>
    <source>
        <strain evidence="2 3">CBS 291.85</strain>
    </source>
</reference>
<dbReference type="AlphaFoldDB" id="A0A8H5GUH9"/>
<dbReference type="PANTHER" id="PTHR35560:SF3">
    <property type="entry name" value="PEPTIDASE S9 PROLYL OLIGOPEPTIDASE CATALYTIC DOMAIN-CONTAINING PROTEIN"/>
    <property type="match status" value="1"/>
</dbReference>
<feature type="chain" id="PRO_5034124173" evidence="1">
    <location>
        <begin position="29"/>
        <end position="419"/>
    </location>
</feature>
<evidence type="ECO:0000313" key="2">
    <source>
        <dbReference type="EMBL" id="KAF5371234.1"/>
    </source>
</evidence>
<sequence>MAVNSRSLVSLLTLLPLLLTWTSTSTSAFETIENPFVGGDPENGWKWLPPVPTADLHLKWPVTGTNSVMPVYQSSGLDKSAVTRAIIVPGGKASLSTYSPRDSWSYWITIKNILSYSAEVDPSINASTISIMSPVFLASVDIEQGAGNATQLYWSKSGWFSGTYAEGPHADDKISSFQVLDDLVAHYADKEKYPNLQVCCRCVVLYLDSHPKARIILIIVKEIIFAAHSAGAQFFQRYAAMRIPTKDDSIIHYIPANPGSFLWLVEDRPAPNDSCPNVDRYKYGLSSGYPGYSTGNIKKIGREGVVERYRSRNIHYAQGTADHGPGDLTCQGITQGSTHLERGENFLDMLNANGGMPSNQTIDWIKGVSHQNDKMFNSTALRTRMFISATGPSTGTRPQSKREVIARTSGFRQVRRELD</sequence>
<protein>
    <submittedName>
        <fullName evidence="2">Uncharacterized protein</fullName>
    </submittedName>
</protein>
<dbReference type="OrthoDB" id="5985073at2759"/>
<dbReference type="InterPro" id="IPR029058">
    <property type="entry name" value="AB_hydrolase_fold"/>
</dbReference>
<dbReference type="PANTHER" id="PTHR35560">
    <property type="entry name" value="BLL0132 PROTEIN"/>
    <property type="match status" value="1"/>
</dbReference>
<keyword evidence="1" id="KW-0732">Signal</keyword>
<proteinExistence type="predicted"/>
<gene>
    <name evidence="2" type="ORF">D9758_004291</name>
</gene>
<keyword evidence="3" id="KW-1185">Reference proteome</keyword>